<proteinExistence type="predicted"/>
<dbReference type="AlphaFoldDB" id="A0A8S1J116"/>
<sequence length="161" mass="16711">MTVGREKLIKEMTDKTGAAVEGDGAALQDELLQQLDSTARTNQQLRDMLGKFQAYFASQGVVAPRGSGSRSWTPSFGFPPPERSSGEAQEDARPSPFAAQLRSVGTAALADELLQEVQQEIVQEGGAQAAPDAQQGAASPFGPAWSASGGNAGGHGDLPDV</sequence>
<dbReference type="Proteomes" id="UP000708148">
    <property type="component" value="Unassembled WGS sequence"/>
</dbReference>
<feature type="region of interest" description="Disordered" evidence="1">
    <location>
        <begin position="124"/>
        <end position="161"/>
    </location>
</feature>
<evidence type="ECO:0000256" key="1">
    <source>
        <dbReference type="SAM" id="MobiDB-lite"/>
    </source>
</evidence>
<gene>
    <name evidence="2" type="ORF">OSTQU699_LOCUS6222</name>
</gene>
<keyword evidence="3" id="KW-1185">Reference proteome</keyword>
<feature type="region of interest" description="Disordered" evidence="1">
    <location>
        <begin position="63"/>
        <end position="98"/>
    </location>
</feature>
<evidence type="ECO:0000313" key="2">
    <source>
        <dbReference type="EMBL" id="CAD7700863.1"/>
    </source>
</evidence>
<comment type="caution">
    <text evidence="2">The sequence shown here is derived from an EMBL/GenBank/DDBJ whole genome shotgun (WGS) entry which is preliminary data.</text>
</comment>
<name>A0A8S1J116_9CHLO</name>
<organism evidence="2 3">
    <name type="scientific">Ostreobium quekettii</name>
    <dbReference type="NCBI Taxonomy" id="121088"/>
    <lineage>
        <taxon>Eukaryota</taxon>
        <taxon>Viridiplantae</taxon>
        <taxon>Chlorophyta</taxon>
        <taxon>core chlorophytes</taxon>
        <taxon>Ulvophyceae</taxon>
        <taxon>TCBD clade</taxon>
        <taxon>Bryopsidales</taxon>
        <taxon>Ostreobineae</taxon>
        <taxon>Ostreobiaceae</taxon>
        <taxon>Ostreobium</taxon>
    </lineage>
</organism>
<feature type="compositionally biased region" description="Low complexity" evidence="1">
    <location>
        <begin position="124"/>
        <end position="138"/>
    </location>
</feature>
<dbReference type="EMBL" id="CAJHUC010001366">
    <property type="protein sequence ID" value="CAD7700863.1"/>
    <property type="molecule type" value="Genomic_DNA"/>
</dbReference>
<evidence type="ECO:0000313" key="3">
    <source>
        <dbReference type="Proteomes" id="UP000708148"/>
    </source>
</evidence>
<reference evidence="2" key="1">
    <citation type="submission" date="2020-12" db="EMBL/GenBank/DDBJ databases">
        <authorList>
            <person name="Iha C."/>
        </authorList>
    </citation>
    <scope>NUCLEOTIDE SEQUENCE</scope>
</reference>
<accession>A0A8S1J116</accession>
<protein>
    <submittedName>
        <fullName evidence="2">Uncharacterized protein</fullName>
    </submittedName>
</protein>
<feature type="compositionally biased region" description="Gly residues" evidence="1">
    <location>
        <begin position="150"/>
        <end position="161"/>
    </location>
</feature>